<evidence type="ECO:0000256" key="6">
    <source>
        <dbReference type="SAM" id="MobiDB-lite"/>
    </source>
</evidence>
<dbReference type="SUPFAM" id="SSF52166">
    <property type="entry name" value="Ribosomal protein L4"/>
    <property type="match status" value="1"/>
</dbReference>
<comment type="similarity">
    <text evidence="1 5">Belongs to the universal ribosomal protein uL4 family.</text>
</comment>
<evidence type="ECO:0000313" key="8">
    <source>
        <dbReference type="Proteomes" id="UP000228964"/>
    </source>
</evidence>
<organism evidence="7 8">
    <name type="scientific">Candidatus Falkowbacteria bacterium CG10_big_fil_rev_8_21_14_0_10_38_22</name>
    <dbReference type="NCBI Taxonomy" id="1974564"/>
    <lineage>
        <taxon>Bacteria</taxon>
        <taxon>Candidatus Falkowiibacteriota</taxon>
    </lineage>
</organism>
<name>A0A2M6WPV6_9BACT</name>
<evidence type="ECO:0000256" key="2">
    <source>
        <dbReference type="ARBA" id="ARBA00022980"/>
    </source>
</evidence>
<evidence type="ECO:0000256" key="4">
    <source>
        <dbReference type="ARBA" id="ARBA00035244"/>
    </source>
</evidence>
<dbReference type="NCBIfam" id="TIGR03953">
    <property type="entry name" value="rplD_bact"/>
    <property type="match status" value="1"/>
</dbReference>
<dbReference type="AlphaFoldDB" id="A0A2M6WPV6"/>
<comment type="caution">
    <text evidence="7">The sequence shown here is derived from an EMBL/GenBank/DDBJ whole genome shotgun (WGS) entry which is preliminary data.</text>
</comment>
<dbReference type="Pfam" id="PF00573">
    <property type="entry name" value="Ribosomal_L4"/>
    <property type="match status" value="1"/>
</dbReference>
<dbReference type="EMBL" id="PFAO01000066">
    <property type="protein sequence ID" value="PIT94810.1"/>
    <property type="molecule type" value="Genomic_DNA"/>
</dbReference>
<comment type="function">
    <text evidence="5">One of the primary rRNA binding proteins, this protein initially binds near the 5'-end of the 23S rRNA. It is important during the early stages of 50S assembly. It makes multiple contacts with different domains of the 23S rRNA in the assembled 50S subunit and ribosome.</text>
</comment>
<dbReference type="PANTHER" id="PTHR10746">
    <property type="entry name" value="50S RIBOSOMAL PROTEIN L4"/>
    <property type="match status" value="1"/>
</dbReference>
<evidence type="ECO:0000313" key="7">
    <source>
        <dbReference type="EMBL" id="PIT94810.1"/>
    </source>
</evidence>
<dbReference type="GO" id="GO:0005840">
    <property type="term" value="C:ribosome"/>
    <property type="evidence" value="ECO:0007669"/>
    <property type="project" value="UniProtKB-KW"/>
</dbReference>
<comment type="subunit">
    <text evidence="5">Part of the 50S ribosomal subunit.</text>
</comment>
<dbReference type="GO" id="GO:0019843">
    <property type="term" value="F:rRNA binding"/>
    <property type="evidence" value="ECO:0007669"/>
    <property type="project" value="UniProtKB-UniRule"/>
</dbReference>
<keyword evidence="5" id="KW-0694">RNA-binding</keyword>
<dbReference type="PANTHER" id="PTHR10746:SF6">
    <property type="entry name" value="LARGE RIBOSOMAL SUBUNIT PROTEIN UL4M"/>
    <property type="match status" value="1"/>
</dbReference>
<dbReference type="InterPro" id="IPR002136">
    <property type="entry name" value="Ribosomal_uL4"/>
</dbReference>
<gene>
    <name evidence="5" type="primary">rplD</name>
    <name evidence="7" type="ORF">COT96_02665</name>
</gene>
<keyword evidence="2 5" id="KW-0689">Ribosomal protein</keyword>
<dbReference type="GO" id="GO:0006412">
    <property type="term" value="P:translation"/>
    <property type="evidence" value="ECO:0007669"/>
    <property type="project" value="UniProtKB-UniRule"/>
</dbReference>
<dbReference type="GO" id="GO:1990904">
    <property type="term" value="C:ribonucleoprotein complex"/>
    <property type="evidence" value="ECO:0007669"/>
    <property type="project" value="UniProtKB-KW"/>
</dbReference>
<keyword evidence="3 5" id="KW-0687">Ribonucleoprotein</keyword>
<feature type="compositionally biased region" description="Basic residues" evidence="6">
    <location>
        <begin position="61"/>
        <end position="77"/>
    </location>
</feature>
<evidence type="ECO:0000256" key="3">
    <source>
        <dbReference type="ARBA" id="ARBA00023274"/>
    </source>
</evidence>
<evidence type="ECO:0000256" key="5">
    <source>
        <dbReference type="HAMAP-Rule" id="MF_01328"/>
    </source>
</evidence>
<evidence type="ECO:0000256" key="1">
    <source>
        <dbReference type="ARBA" id="ARBA00010528"/>
    </source>
</evidence>
<dbReference type="HAMAP" id="MF_01328_B">
    <property type="entry name" value="Ribosomal_uL4_B"/>
    <property type="match status" value="1"/>
</dbReference>
<dbReference type="InterPro" id="IPR023574">
    <property type="entry name" value="Ribosomal_uL4_dom_sf"/>
</dbReference>
<feature type="region of interest" description="Disordered" evidence="6">
    <location>
        <begin position="53"/>
        <end position="77"/>
    </location>
</feature>
<protein>
    <recommendedName>
        <fullName evidence="4 5">Large ribosomal subunit protein uL4</fullName>
    </recommendedName>
</protein>
<comment type="function">
    <text evidence="5">Forms part of the polypeptide exit tunnel.</text>
</comment>
<dbReference type="Gene3D" id="3.40.1370.10">
    <property type="match status" value="1"/>
</dbReference>
<reference evidence="8" key="1">
    <citation type="submission" date="2017-09" db="EMBL/GenBank/DDBJ databases">
        <title>Depth-based differentiation of microbial function through sediment-hosted aquifers and enrichment of novel symbionts in the deep terrestrial subsurface.</title>
        <authorList>
            <person name="Probst A.J."/>
            <person name="Ladd B."/>
            <person name="Jarett J.K."/>
            <person name="Geller-Mcgrath D.E."/>
            <person name="Sieber C.M.K."/>
            <person name="Emerson J.B."/>
            <person name="Anantharaman K."/>
            <person name="Thomas B.C."/>
            <person name="Malmstrom R."/>
            <person name="Stieglmeier M."/>
            <person name="Klingl A."/>
            <person name="Woyke T."/>
            <person name="Ryan C.M."/>
            <person name="Banfield J.F."/>
        </authorList>
    </citation>
    <scope>NUCLEOTIDE SEQUENCE [LARGE SCALE GENOMIC DNA]</scope>
</reference>
<dbReference type="GO" id="GO:0003735">
    <property type="term" value="F:structural constituent of ribosome"/>
    <property type="evidence" value="ECO:0007669"/>
    <property type="project" value="InterPro"/>
</dbReference>
<proteinExistence type="inferred from homology"/>
<accession>A0A2M6WPV6</accession>
<sequence length="231" mass="25806">MSLKLPVYNQNAESIGEMELSPKVFGVKANTALVHQAVVAQMANKRQVLAHTKDRGEVRGGGRKPWRQKGTGRARHGSIRSPIWAGGGITFGPRKDRNFKKNINQKMKKKAIFMALSDKVANAKMVVLDKLEVGEYKTKIFNEILKNIETKILFVAAVKDKAGEAKIAKKKIARNILMIIADKDDKIKYSSRNLVGVKLINLANINLVDILKYKYLIITEAVVKKIAENIK</sequence>
<dbReference type="Proteomes" id="UP000228964">
    <property type="component" value="Unassembled WGS sequence"/>
</dbReference>
<keyword evidence="5" id="KW-0699">rRNA-binding</keyword>
<dbReference type="InterPro" id="IPR013005">
    <property type="entry name" value="Ribosomal_uL4-like"/>
</dbReference>